<accession>A0A8S9USB9</accession>
<comment type="caution">
    <text evidence="2">The sequence shown here is derived from an EMBL/GenBank/DDBJ whole genome shotgun (WGS) entry which is preliminary data.</text>
</comment>
<keyword evidence="1" id="KW-1133">Transmembrane helix</keyword>
<protein>
    <submittedName>
        <fullName evidence="2">Uncharacterized protein</fullName>
    </submittedName>
</protein>
<proteinExistence type="predicted"/>
<dbReference type="EMBL" id="JAACNO010001187">
    <property type="protein sequence ID" value="KAF4142487.1"/>
    <property type="molecule type" value="Genomic_DNA"/>
</dbReference>
<keyword evidence="1" id="KW-0472">Membrane</keyword>
<reference evidence="2" key="1">
    <citation type="submission" date="2020-03" db="EMBL/GenBank/DDBJ databases">
        <title>Hybrid Assembly of Korean Phytophthora infestans isolates.</title>
        <authorList>
            <person name="Prokchorchik M."/>
            <person name="Lee Y."/>
            <person name="Seo J."/>
            <person name="Cho J.-H."/>
            <person name="Park Y.-E."/>
            <person name="Jang D.-C."/>
            <person name="Im J.-S."/>
            <person name="Choi J.-G."/>
            <person name="Park H.-J."/>
            <person name="Lee G.-B."/>
            <person name="Lee Y.-G."/>
            <person name="Hong S.-Y."/>
            <person name="Cho K."/>
            <person name="Sohn K.H."/>
        </authorList>
    </citation>
    <scope>NUCLEOTIDE SEQUENCE</scope>
    <source>
        <strain evidence="2">KR_2_A2</strain>
    </source>
</reference>
<dbReference type="AlphaFoldDB" id="A0A8S9USB9"/>
<evidence type="ECO:0000313" key="3">
    <source>
        <dbReference type="Proteomes" id="UP000704712"/>
    </source>
</evidence>
<gene>
    <name evidence="2" type="ORF">GN958_ATG08296</name>
</gene>
<organism evidence="2 3">
    <name type="scientific">Phytophthora infestans</name>
    <name type="common">Potato late blight agent</name>
    <name type="synonym">Botrytis infestans</name>
    <dbReference type="NCBI Taxonomy" id="4787"/>
    <lineage>
        <taxon>Eukaryota</taxon>
        <taxon>Sar</taxon>
        <taxon>Stramenopiles</taxon>
        <taxon>Oomycota</taxon>
        <taxon>Peronosporomycetes</taxon>
        <taxon>Peronosporales</taxon>
        <taxon>Peronosporaceae</taxon>
        <taxon>Phytophthora</taxon>
    </lineage>
</organism>
<keyword evidence="1" id="KW-0812">Transmembrane</keyword>
<name>A0A8S9USB9_PHYIN</name>
<feature type="transmembrane region" description="Helical" evidence="1">
    <location>
        <begin position="12"/>
        <end position="33"/>
    </location>
</feature>
<evidence type="ECO:0000256" key="1">
    <source>
        <dbReference type="SAM" id="Phobius"/>
    </source>
</evidence>
<dbReference type="Proteomes" id="UP000704712">
    <property type="component" value="Unassembled WGS sequence"/>
</dbReference>
<evidence type="ECO:0000313" key="2">
    <source>
        <dbReference type="EMBL" id="KAF4142487.1"/>
    </source>
</evidence>
<sequence length="185" mass="20616">MTPYNWRFTDSIRVATSISIIYATVSTAARLSALITCKFKLKKLTCERTKQRHLCQHDDHFAVNAPGLRLQLSLEMKAAIRGLVAKDVNPSCTCNELVDSFTLSTKAVPALTQIQNLVYNYRRSKMMSTDVEEDMEEIAAESQFFDDLPNTTSFTFGYPLDEDGAPDLGDGSDDKLSVIGVTTQF</sequence>